<protein>
    <recommendedName>
        <fullName evidence="2">Polymerase/histidinol phosphatase N-terminal domain-containing protein</fullName>
    </recommendedName>
</protein>
<dbReference type="GO" id="GO:0004534">
    <property type="term" value="F:5'-3' RNA exonuclease activity"/>
    <property type="evidence" value="ECO:0007669"/>
    <property type="project" value="TreeGrafter"/>
</dbReference>
<gene>
    <name evidence="3" type="ORF">V5E97_22930</name>
</gene>
<dbReference type="RefSeq" id="WP_406693896.1">
    <property type="nucleotide sequence ID" value="NZ_CP155447.1"/>
</dbReference>
<dbReference type="AlphaFoldDB" id="A0AAU7C7V5"/>
<organism evidence="3">
    <name type="scientific">Singulisphaera sp. Ch08</name>
    <dbReference type="NCBI Taxonomy" id="3120278"/>
    <lineage>
        <taxon>Bacteria</taxon>
        <taxon>Pseudomonadati</taxon>
        <taxon>Planctomycetota</taxon>
        <taxon>Planctomycetia</taxon>
        <taxon>Isosphaerales</taxon>
        <taxon>Isosphaeraceae</taxon>
        <taxon>Singulisphaera</taxon>
    </lineage>
</organism>
<dbReference type="PANTHER" id="PTHR42924">
    <property type="entry name" value="EXONUCLEASE"/>
    <property type="match status" value="1"/>
</dbReference>
<dbReference type="InterPro" id="IPR016195">
    <property type="entry name" value="Pol/histidinol_Pase-like"/>
</dbReference>
<name>A0AAU7C7V5_9BACT</name>
<proteinExistence type="predicted"/>
<feature type="domain" description="Polymerase/histidinol phosphatase N-terminal" evidence="2">
    <location>
        <begin position="45"/>
        <end position="157"/>
    </location>
</feature>
<evidence type="ECO:0000313" key="3">
    <source>
        <dbReference type="EMBL" id="XBH01203.1"/>
    </source>
</evidence>
<keyword evidence="1" id="KW-0732">Signal</keyword>
<dbReference type="InterPro" id="IPR003141">
    <property type="entry name" value="Pol/His_phosphatase_N"/>
</dbReference>
<dbReference type="SUPFAM" id="SSF89550">
    <property type="entry name" value="PHP domain-like"/>
    <property type="match status" value="1"/>
</dbReference>
<dbReference type="Gene3D" id="3.20.20.140">
    <property type="entry name" value="Metal-dependent hydrolases"/>
    <property type="match status" value="1"/>
</dbReference>
<accession>A0AAU7C7V5</accession>
<sequence>MIRLCYSTIVFFFGLTTLASVSHGQTRPIPGDFVVNDPPLTWYKGNLHTHTLWSDGNDYPEMIADWYVRHGYNFLALSDHNVLSQGPRWVSVAKTNKKAKSDGFTRYRERFGDQWVETRTVKGDQQVRLKPLSEFRALLEQPGRFLMIQGEELTDHFEQKPIHMNASNVLELIKPQGGKSVVEVMKNNLEAIQEQGTRLGRPILGHVNHPNFQYGITGEELAMVTKERFFEVYNGHPGVNQLGDQTHVGIDRMWDIINTLRIGEMKEAPVSGLGTDDSHNYFGQAEASPGRGWIMVRARHLTPESIILAIESRDFYASSGVTLRDVRYSPESRSLELEIEPDGDAQYTTQFVGTLEGYDSARKPVTDKAGKALQVTQRYSDDVGRVLATVKGTKARYELTGKELYVRAVVTSTKPPENPAFAKQLQQAWTQPVGWEKRIAPSDSTAENAGTEPK</sequence>
<feature type="signal peptide" evidence="1">
    <location>
        <begin position="1"/>
        <end position="19"/>
    </location>
</feature>
<dbReference type="InterPro" id="IPR052018">
    <property type="entry name" value="PHP_domain"/>
</dbReference>
<feature type="chain" id="PRO_5043716876" description="Polymerase/histidinol phosphatase N-terminal domain-containing protein" evidence="1">
    <location>
        <begin position="20"/>
        <end position="454"/>
    </location>
</feature>
<dbReference type="PANTHER" id="PTHR42924:SF11">
    <property type="entry name" value="POLYMERASE_HISTIDINOL PHOSPHATASE N-TERMINAL DOMAIN-CONTAINING PROTEIN"/>
    <property type="match status" value="1"/>
</dbReference>
<dbReference type="GO" id="GO:0035312">
    <property type="term" value="F:5'-3' DNA exonuclease activity"/>
    <property type="evidence" value="ECO:0007669"/>
    <property type="project" value="TreeGrafter"/>
</dbReference>
<evidence type="ECO:0000259" key="2">
    <source>
        <dbReference type="SMART" id="SM00481"/>
    </source>
</evidence>
<evidence type="ECO:0000256" key="1">
    <source>
        <dbReference type="SAM" id="SignalP"/>
    </source>
</evidence>
<dbReference type="EMBL" id="CP155447">
    <property type="protein sequence ID" value="XBH01203.1"/>
    <property type="molecule type" value="Genomic_DNA"/>
</dbReference>
<dbReference type="SMART" id="SM00481">
    <property type="entry name" value="POLIIIAc"/>
    <property type="match status" value="1"/>
</dbReference>
<reference evidence="3" key="1">
    <citation type="submission" date="2024-05" db="EMBL/GenBank/DDBJ databases">
        <title>Planctomycetes of the genus Singulisphaera possess chitinolytic capabilities.</title>
        <authorList>
            <person name="Ivanova A."/>
        </authorList>
    </citation>
    <scope>NUCLEOTIDE SEQUENCE</scope>
    <source>
        <strain evidence="3">Ch08T</strain>
    </source>
</reference>